<dbReference type="PANTHER" id="PTHR48228">
    <property type="entry name" value="SUCCINYL-COA--D-CITRAMALATE COA-TRANSFERASE"/>
    <property type="match status" value="1"/>
</dbReference>
<dbReference type="EC" id="5.1.-.-" evidence="1"/>
<dbReference type="HOGENOM" id="CLU_033975_5_0_11"/>
<accession>C1B3K9</accession>
<name>C1B3K9_RHOOB</name>
<dbReference type="AlphaFoldDB" id="C1B3K9"/>
<dbReference type="Pfam" id="PF02515">
    <property type="entry name" value="CoA_transf_3"/>
    <property type="match status" value="1"/>
</dbReference>
<gene>
    <name evidence="1" type="ordered locus">ROP_24600</name>
</gene>
<dbReference type="SUPFAM" id="SSF89796">
    <property type="entry name" value="CoA-transferase family III (CaiB/BaiF)"/>
    <property type="match status" value="1"/>
</dbReference>
<dbReference type="InterPro" id="IPR023606">
    <property type="entry name" value="CoA-Trfase_III_dom_1_sf"/>
</dbReference>
<proteinExistence type="predicted"/>
<protein>
    <submittedName>
        <fullName evidence="1">Fatty acid-CoA racemase</fullName>
        <ecNumber evidence="1">5.1.-.-</ecNumber>
    </submittedName>
</protein>
<dbReference type="OrthoDB" id="9797653at2"/>
<keyword evidence="1" id="KW-0413">Isomerase</keyword>
<evidence type="ECO:0000313" key="2">
    <source>
        <dbReference type="Proteomes" id="UP000002212"/>
    </source>
</evidence>
<dbReference type="Gene3D" id="3.40.50.10540">
    <property type="entry name" value="Crotonobetainyl-coa:carnitine coa-transferase, domain 1"/>
    <property type="match status" value="1"/>
</dbReference>
<dbReference type="InterPro" id="IPR044855">
    <property type="entry name" value="CoA-Trfase_III_dom3_sf"/>
</dbReference>
<dbReference type="PANTHER" id="PTHR48228:SF5">
    <property type="entry name" value="ALPHA-METHYLACYL-COA RACEMASE"/>
    <property type="match status" value="1"/>
</dbReference>
<dbReference type="InterPro" id="IPR003673">
    <property type="entry name" value="CoA-Trfase_fam_III"/>
</dbReference>
<evidence type="ECO:0000313" key="1">
    <source>
        <dbReference type="EMBL" id="BAH50707.1"/>
    </source>
</evidence>
<dbReference type="GO" id="GO:0016853">
    <property type="term" value="F:isomerase activity"/>
    <property type="evidence" value="ECO:0007669"/>
    <property type="project" value="UniProtKB-KW"/>
</dbReference>
<dbReference type="RefSeq" id="WP_012689663.1">
    <property type="nucleotide sequence ID" value="NC_012522.1"/>
</dbReference>
<dbReference type="STRING" id="632772.ROP_24600"/>
<dbReference type="Gene3D" id="3.30.1540.10">
    <property type="entry name" value="formyl-coa transferase, domain 3"/>
    <property type="match status" value="1"/>
</dbReference>
<sequence length="396" mass="42575">MPQQAHTSDQPAPATGPLTGLKVLELGGIGPGPFAAMLLSDMGADVVRVDRPGPDSQLGATDVLQRGRRSLVLDLRREESVAVLLDLVEQADIVIEGYRPGVAERLGVGPEDCLARNPRIVYGRMTGWGQSGPWAQMAGHDINYVALTGALHAVGRAGEPPAVPVNLLGDFGAGSTYLVMGVLAALWESRQSGRGQVVDAAIVDGAASLTTMLHGMLHAGSWKDERGVNLLDTGRPWYDVYETSDGGWMTVGALESKFYAQFVELLELPAQFTRRPKEDGWPELRKHIADRFQSKTRAEWTAIFEHTDACVAPVLTLGEAADHPQLRDRQTFVDIAGVRQPAPAPRFDRTPSAVQRPPARLGEHTLEVLTDWGLTSAEALIADGIAGNTYQPATTS</sequence>
<reference evidence="1 2" key="1">
    <citation type="submission" date="2009-03" db="EMBL/GenBank/DDBJ databases">
        <title>Comparison of the complete genome sequences of Rhodococcus erythropolis PR4 and Rhodococcus opacus B4.</title>
        <authorList>
            <person name="Takarada H."/>
            <person name="Sekine M."/>
            <person name="Hosoyama A."/>
            <person name="Yamada R."/>
            <person name="Fujisawa T."/>
            <person name="Omata S."/>
            <person name="Shimizu A."/>
            <person name="Tsukatani N."/>
            <person name="Tanikawa S."/>
            <person name="Fujita N."/>
            <person name="Harayama S."/>
        </authorList>
    </citation>
    <scope>NUCLEOTIDE SEQUENCE [LARGE SCALE GENOMIC DNA]</scope>
    <source>
        <strain evidence="1 2">B4</strain>
    </source>
</reference>
<dbReference type="KEGG" id="rop:ROP_24600"/>
<dbReference type="EMBL" id="AP011115">
    <property type="protein sequence ID" value="BAH50707.1"/>
    <property type="molecule type" value="Genomic_DNA"/>
</dbReference>
<organism evidence="1 2">
    <name type="scientific">Rhodococcus opacus (strain B4)</name>
    <dbReference type="NCBI Taxonomy" id="632772"/>
    <lineage>
        <taxon>Bacteria</taxon>
        <taxon>Bacillati</taxon>
        <taxon>Actinomycetota</taxon>
        <taxon>Actinomycetes</taxon>
        <taxon>Mycobacteriales</taxon>
        <taxon>Nocardiaceae</taxon>
        <taxon>Rhodococcus</taxon>
    </lineage>
</organism>
<dbReference type="PATRIC" id="fig|632772.20.peg.2572"/>
<dbReference type="Proteomes" id="UP000002212">
    <property type="component" value="Chromosome"/>
</dbReference>
<dbReference type="InterPro" id="IPR050509">
    <property type="entry name" value="CoA-transferase_III"/>
</dbReference>